<evidence type="ECO:0000313" key="8">
    <source>
        <dbReference type="EMBL" id="KAH7521273.1"/>
    </source>
</evidence>
<evidence type="ECO:0000259" key="7">
    <source>
        <dbReference type="Pfam" id="PF23598"/>
    </source>
</evidence>
<dbReference type="InterPro" id="IPR002182">
    <property type="entry name" value="NB-ARC"/>
</dbReference>
<sequence>MADTIVSFLLHNLAHYLTQEAYLLHGVEDEVKSLQEEFTMIDAFLKNSEAEQIEYYEVQEVVDQIREFSQEAEVALDAYIANQIEQRRTKSLTKVLHGYVHANTLRHVANKIRSLKKIITQIYENKNRYGIQQAESSPVDSEADRTPHRRRWKINVDDEDDVVGFIQDRTTLIKHLTEGDSGLGVISIFGMGGLGKTTLASKIYNDVRVKNHFQCQAWVYVSQEYRSRDLLFGILRCLMSISKEMYKMSEEELKMKLRSFLREKRYFVVLDDLWTTNVWDEVSEFFPNSYNGSRILITSRVKEVALSSSSQTPPYSLSYLDNKTSFELFSKKVFQGENCPPHLETLAMKIVESCKGLPLSIVVLGGLLANKEKSYETWSKLIGNINFNYSQKTSKARRLSIQGNTCKNIFIDPRHPSLARSLLLFGEGNDFDKKNWKWICKNLKFIRVLYLEKVFVKSIPKSIGKLIFLRYLRIWSETLLKIQAIPASICNLPYLEIMDINGHVEECLPMGIWKMKQLRYLKFSGGISFPETPISMDDVLMNLQLLSYLLVDVKTSYLMAFSRVPNIRKLHLKYNFLKPMNEFEVAELLESLENLKQLQKLKLFDIPKSEPRPNLFPPTLTKITFLRSYLNSTHFRILGKLPNLQFLKLKGKFVGFNMLHPLCCVAGEFPSLQVFQMIDLEIERWEIESGSMPKLERLVIFECYKLRNLSEVLWSLPALRLVEVSRMSESFMKMIKELKMKNEYEKFAGGKR</sequence>
<keyword evidence="3" id="KW-0611">Plant defense</keyword>
<dbReference type="SUPFAM" id="SSF52058">
    <property type="entry name" value="L domain-like"/>
    <property type="match status" value="1"/>
</dbReference>
<proteinExistence type="predicted"/>
<dbReference type="SUPFAM" id="SSF52540">
    <property type="entry name" value="P-loop containing nucleoside triphosphate hydrolases"/>
    <property type="match status" value="1"/>
</dbReference>
<dbReference type="Pfam" id="PF18052">
    <property type="entry name" value="Rx_N"/>
    <property type="match status" value="1"/>
</dbReference>
<dbReference type="PANTHER" id="PTHR36766:SF53">
    <property type="entry name" value="DISEASE RESISTANCE PROTEIN RPP13-LIKE"/>
    <property type="match status" value="1"/>
</dbReference>
<evidence type="ECO:0000256" key="4">
    <source>
        <dbReference type="ARBA" id="ARBA00022840"/>
    </source>
</evidence>
<dbReference type="InterPro" id="IPR038005">
    <property type="entry name" value="RX-like_CC"/>
</dbReference>
<dbReference type="Proteomes" id="UP000813462">
    <property type="component" value="Unassembled WGS sequence"/>
</dbReference>
<dbReference type="Gene3D" id="1.10.8.430">
    <property type="entry name" value="Helical domain of apoptotic protease-activating factors"/>
    <property type="match status" value="1"/>
</dbReference>
<protein>
    <submittedName>
        <fullName evidence="8">Uncharacterized protein</fullName>
    </submittedName>
</protein>
<evidence type="ECO:0000256" key="3">
    <source>
        <dbReference type="ARBA" id="ARBA00022821"/>
    </source>
</evidence>
<dbReference type="InterPro" id="IPR042197">
    <property type="entry name" value="Apaf_helical"/>
</dbReference>
<dbReference type="FunFam" id="3.40.50.300:FF:001091">
    <property type="entry name" value="Probable disease resistance protein At1g61300"/>
    <property type="match status" value="1"/>
</dbReference>
<dbReference type="InterPro" id="IPR032675">
    <property type="entry name" value="LRR_dom_sf"/>
</dbReference>
<dbReference type="InterPro" id="IPR041118">
    <property type="entry name" value="Rx_N"/>
</dbReference>
<dbReference type="Gene3D" id="3.80.10.10">
    <property type="entry name" value="Ribonuclease Inhibitor"/>
    <property type="match status" value="2"/>
</dbReference>
<dbReference type="InterPro" id="IPR027417">
    <property type="entry name" value="P-loop_NTPase"/>
</dbReference>
<organism evidence="8 9">
    <name type="scientific">Ziziphus jujuba var. spinosa</name>
    <dbReference type="NCBI Taxonomy" id="714518"/>
    <lineage>
        <taxon>Eukaryota</taxon>
        <taxon>Viridiplantae</taxon>
        <taxon>Streptophyta</taxon>
        <taxon>Embryophyta</taxon>
        <taxon>Tracheophyta</taxon>
        <taxon>Spermatophyta</taxon>
        <taxon>Magnoliopsida</taxon>
        <taxon>eudicotyledons</taxon>
        <taxon>Gunneridae</taxon>
        <taxon>Pentapetalae</taxon>
        <taxon>rosids</taxon>
        <taxon>fabids</taxon>
        <taxon>Rosales</taxon>
        <taxon>Rhamnaceae</taxon>
        <taxon>Paliureae</taxon>
        <taxon>Ziziphus</taxon>
    </lineage>
</organism>
<dbReference type="Gene3D" id="1.20.5.4130">
    <property type="match status" value="1"/>
</dbReference>
<dbReference type="AlphaFoldDB" id="A0A978V1P0"/>
<dbReference type="Pfam" id="PF00931">
    <property type="entry name" value="NB-ARC"/>
    <property type="match status" value="1"/>
</dbReference>
<evidence type="ECO:0000313" key="9">
    <source>
        <dbReference type="Proteomes" id="UP000813462"/>
    </source>
</evidence>
<feature type="domain" description="Disease resistance R13L4/SHOC-2-like LRR" evidence="7">
    <location>
        <begin position="440"/>
        <end position="611"/>
    </location>
</feature>
<feature type="domain" description="Disease resistance N-terminal" evidence="6">
    <location>
        <begin position="5"/>
        <end position="92"/>
    </location>
</feature>
<keyword evidence="4" id="KW-0067">ATP-binding</keyword>
<keyword evidence="1" id="KW-0677">Repeat</keyword>
<dbReference type="GO" id="GO:0005524">
    <property type="term" value="F:ATP binding"/>
    <property type="evidence" value="ECO:0007669"/>
    <property type="project" value="UniProtKB-KW"/>
</dbReference>
<gene>
    <name evidence="8" type="ORF">FEM48_Zijuj07G0015500</name>
</gene>
<comment type="caution">
    <text evidence="8">The sequence shown here is derived from an EMBL/GenBank/DDBJ whole genome shotgun (WGS) entry which is preliminary data.</text>
</comment>
<evidence type="ECO:0000259" key="6">
    <source>
        <dbReference type="Pfam" id="PF18052"/>
    </source>
</evidence>
<dbReference type="PRINTS" id="PR00364">
    <property type="entry name" value="DISEASERSIST"/>
</dbReference>
<dbReference type="PANTHER" id="PTHR36766">
    <property type="entry name" value="PLANT BROAD-SPECTRUM MILDEW RESISTANCE PROTEIN RPW8"/>
    <property type="match status" value="1"/>
</dbReference>
<evidence type="ECO:0000259" key="5">
    <source>
        <dbReference type="Pfam" id="PF00931"/>
    </source>
</evidence>
<dbReference type="GO" id="GO:0051707">
    <property type="term" value="P:response to other organism"/>
    <property type="evidence" value="ECO:0007669"/>
    <property type="project" value="UniProtKB-ARBA"/>
</dbReference>
<accession>A0A978V1P0</accession>
<feature type="domain" description="NB-ARC" evidence="5">
    <location>
        <begin position="171"/>
        <end position="337"/>
    </location>
</feature>
<evidence type="ECO:0000256" key="1">
    <source>
        <dbReference type="ARBA" id="ARBA00022737"/>
    </source>
</evidence>
<dbReference type="GO" id="GO:0043531">
    <property type="term" value="F:ADP binding"/>
    <property type="evidence" value="ECO:0007669"/>
    <property type="project" value="InterPro"/>
</dbReference>
<dbReference type="CDD" id="cd14798">
    <property type="entry name" value="RX-CC_like"/>
    <property type="match status" value="1"/>
</dbReference>
<dbReference type="Pfam" id="PF23598">
    <property type="entry name" value="LRR_14"/>
    <property type="match status" value="1"/>
</dbReference>
<dbReference type="EMBL" id="JAEACU010000007">
    <property type="protein sequence ID" value="KAH7521273.1"/>
    <property type="molecule type" value="Genomic_DNA"/>
</dbReference>
<evidence type="ECO:0000256" key="2">
    <source>
        <dbReference type="ARBA" id="ARBA00022741"/>
    </source>
</evidence>
<dbReference type="InterPro" id="IPR055414">
    <property type="entry name" value="LRR_R13L4/SHOC2-like"/>
</dbReference>
<reference evidence="8" key="1">
    <citation type="journal article" date="2021" name="Front. Plant Sci.">
        <title>Chromosome-Scale Genome Assembly for Chinese Sour Jujube and Insights Into Its Genome Evolution and Domestication Signature.</title>
        <authorList>
            <person name="Shen L.-Y."/>
            <person name="Luo H."/>
            <person name="Wang X.-L."/>
            <person name="Wang X.-M."/>
            <person name="Qiu X.-J."/>
            <person name="Liu H."/>
            <person name="Zhou S.-S."/>
            <person name="Jia K.-H."/>
            <person name="Nie S."/>
            <person name="Bao Y.-T."/>
            <person name="Zhang R.-G."/>
            <person name="Yun Q.-Z."/>
            <person name="Chai Y.-H."/>
            <person name="Lu J.-Y."/>
            <person name="Li Y."/>
            <person name="Zhao S.-W."/>
            <person name="Mao J.-F."/>
            <person name="Jia S.-G."/>
            <person name="Mao Y.-M."/>
        </authorList>
    </citation>
    <scope>NUCLEOTIDE SEQUENCE</scope>
    <source>
        <strain evidence="8">AT0</strain>
        <tissue evidence="8">Leaf</tissue>
    </source>
</reference>
<name>A0A978V1P0_ZIZJJ</name>
<dbReference type="GO" id="GO:0006952">
    <property type="term" value="P:defense response"/>
    <property type="evidence" value="ECO:0007669"/>
    <property type="project" value="UniProtKB-KW"/>
</dbReference>
<keyword evidence="2" id="KW-0547">Nucleotide-binding</keyword>
<dbReference type="Gene3D" id="3.40.50.300">
    <property type="entry name" value="P-loop containing nucleotide triphosphate hydrolases"/>
    <property type="match status" value="1"/>
</dbReference>